<proteinExistence type="predicted"/>
<dbReference type="AlphaFoldDB" id="A0A4R3VH37"/>
<keyword evidence="1" id="KW-0732">Signal</keyword>
<name>A0A4R3VH37_9BURK</name>
<dbReference type="Gene3D" id="3.90.1580.10">
    <property type="entry name" value="paralog of FGE (formylglycine-generating enzyme)"/>
    <property type="match status" value="1"/>
</dbReference>
<feature type="domain" description="Sulfatase-modifying factor enzyme-like" evidence="2">
    <location>
        <begin position="51"/>
        <end position="271"/>
    </location>
</feature>
<accession>A0A4R3VH37</accession>
<dbReference type="RefSeq" id="WP_132473198.1">
    <property type="nucleotide sequence ID" value="NZ_JBHRVM010000001.1"/>
</dbReference>
<dbReference type="Pfam" id="PF03781">
    <property type="entry name" value="FGE-sulfatase"/>
    <property type="match status" value="1"/>
</dbReference>
<dbReference type="PANTHER" id="PTHR23150">
    <property type="entry name" value="SULFATASE MODIFYING FACTOR 1, 2"/>
    <property type="match status" value="1"/>
</dbReference>
<feature type="chain" id="PRO_5020267049" evidence="1">
    <location>
        <begin position="20"/>
        <end position="294"/>
    </location>
</feature>
<organism evidence="3 4">
    <name type="scientific">Paracandidimonas soli</name>
    <dbReference type="NCBI Taxonomy" id="1917182"/>
    <lineage>
        <taxon>Bacteria</taxon>
        <taxon>Pseudomonadati</taxon>
        <taxon>Pseudomonadota</taxon>
        <taxon>Betaproteobacteria</taxon>
        <taxon>Burkholderiales</taxon>
        <taxon>Alcaligenaceae</taxon>
        <taxon>Paracandidimonas</taxon>
    </lineage>
</organism>
<dbReference type="InterPro" id="IPR042095">
    <property type="entry name" value="SUMF_sf"/>
</dbReference>
<keyword evidence="4" id="KW-1185">Reference proteome</keyword>
<dbReference type="PANTHER" id="PTHR23150:SF19">
    <property type="entry name" value="FORMYLGLYCINE-GENERATING ENZYME"/>
    <property type="match status" value="1"/>
</dbReference>
<evidence type="ECO:0000313" key="4">
    <source>
        <dbReference type="Proteomes" id="UP000294692"/>
    </source>
</evidence>
<dbReference type="InterPro" id="IPR016187">
    <property type="entry name" value="CTDL_fold"/>
</dbReference>
<dbReference type="Proteomes" id="UP000294692">
    <property type="component" value="Unassembled WGS sequence"/>
</dbReference>
<dbReference type="PROSITE" id="PS51257">
    <property type="entry name" value="PROKAR_LIPOPROTEIN"/>
    <property type="match status" value="1"/>
</dbReference>
<protein>
    <submittedName>
        <fullName evidence="3">Formylglycine-generating enzyme required for sulfatase activity</fullName>
    </submittedName>
</protein>
<dbReference type="InterPro" id="IPR005532">
    <property type="entry name" value="SUMF_dom"/>
</dbReference>
<dbReference type="OrthoDB" id="9768004at2"/>
<dbReference type="InterPro" id="IPR051043">
    <property type="entry name" value="Sulfatase_Mod_Factor_Kinase"/>
</dbReference>
<evidence type="ECO:0000256" key="1">
    <source>
        <dbReference type="SAM" id="SignalP"/>
    </source>
</evidence>
<dbReference type="EMBL" id="SMBX01000001">
    <property type="protein sequence ID" value="TCV03074.1"/>
    <property type="molecule type" value="Genomic_DNA"/>
</dbReference>
<feature type="signal peptide" evidence="1">
    <location>
        <begin position="1"/>
        <end position="19"/>
    </location>
</feature>
<gene>
    <name evidence="3" type="ORF">EV686_101536</name>
</gene>
<dbReference type="GO" id="GO:0120147">
    <property type="term" value="F:formylglycine-generating oxidase activity"/>
    <property type="evidence" value="ECO:0007669"/>
    <property type="project" value="TreeGrafter"/>
</dbReference>
<comment type="caution">
    <text evidence="3">The sequence shown here is derived from an EMBL/GenBank/DDBJ whole genome shotgun (WGS) entry which is preliminary data.</text>
</comment>
<dbReference type="SUPFAM" id="SSF56436">
    <property type="entry name" value="C-type lectin-like"/>
    <property type="match status" value="1"/>
</dbReference>
<evidence type="ECO:0000313" key="3">
    <source>
        <dbReference type="EMBL" id="TCV03074.1"/>
    </source>
</evidence>
<evidence type="ECO:0000259" key="2">
    <source>
        <dbReference type="Pfam" id="PF03781"/>
    </source>
</evidence>
<sequence>MRRHIRCLLVSLAAVGLLAGCSNEKQEVAATAQDDRLASIPAGERSIRMSGQFLIGQMVVAAPMENARVEREFSIMRRQVSQAEYAECVADGGCKALDKDYRDNTDPDKPVVGVSWVDATAYAKWYSGKTGRHYRLPTYVEWAHAAGAAFEDISVIDIADASNPALRWIAEYEIESARASTDSTPKPFGTFGVTSTGLQDIGGNVWDWTDTCFTTYAVGEEGVAPVMTSENCGIRVLAGKHIGYIIDFIRDPTSGACSVGIPPNNLGIRLVLDESGQSRAPQAGGNLFQRLGLS</sequence>
<reference evidence="3 4" key="1">
    <citation type="submission" date="2019-03" db="EMBL/GenBank/DDBJ databases">
        <title>Genomic Encyclopedia of Type Strains, Phase IV (KMG-IV): sequencing the most valuable type-strain genomes for metagenomic binning, comparative biology and taxonomic classification.</title>
        <authorList>
            <person name="Goeker M."/>
        </authorList>
    </citation>
    <scope>NUCLEOTIDE SEQUENCE [LARGE SCALE GENOMIC DNA]</scope>
    <source>
        <strain evidence="3 4">DSM 100048</strain>
    </source>
</reference>